<protein>
    <submittedName>
        <fullName evidence="5">NRDE-2, necessary for RNA interference-domain-containing protein</fullName>
    </submittedName>
</protein>
<feature type="region of interest" description="Disordered" evidence="4">
    <location>
        <begin position="1"/>
        <end position="110"/>
    </location>
</feature>
<proteinExistence type="inferred from homology"/>
<dbReference type="Gene3D" id="1.25.40.10">
    <property type="entry name" value="Tetratricopeptide repeat domain"/>
    <property type="match status" value="2"/>
</dbReference>
<dbReference type="EMBL" id="ML742205">
    <property type="protein sequence ID" value="KAE8147489.1"/>
    <property type="molecule type" value="Genomic_DNA"/>
</dbReference>
<dbReference type="OrthoDB" id="297219at2759"/>
<evidence type="ECO:0000256" key="3">
    <source>
        <dbReference type="ARBA" id="ARBA00023242"/>
    </source>
</evidence>
<dbReference type="Pfam" id="PF08424">
    <property type="entry name" value="NRDE-2"/>
    <property type="match status" value="1"/>
</dbReference>
<keyword evidence="3" id="KW-0539">Nucleus</keyword>
<dbReference type="InterPro" id="IPR013633">
    <property type="entry name" value="NRDE-2"/>
</dbReference>
<keyword evidence="6" id="KW-1185">Reference proteome</keyword>
<organism evidence="5 6">
    <name type="scientific">Aspergillus avenaceus</name>
    <dbReference type="NCBI Taxonomy" id="36643"/>
    <lineage>
        <taxon>Eukaryota</taxon>
        <taxon>Fungi</taxon>
        <taxon>Dikarya</taxon>
        <taxon>Ascomycota</taxon>
        <taxon>Pezizomycotina</taxon>
        <taxon>Eurotiomycetes</taxon>
        <taxon>Eurotiomycetidae</taxon>
        <taxon>Eurotiales</taxon>
        <taxon>Aspergillaceae</taxon>
        <taxon>Aspergillus</taxon>
        <taxon>Aspergillus subgen. Circumdati</taxon>
    </lineage>
</organism>
<dbReference type="AlphaFoldDB" id="A0A5N6TN06"/>
<gene>
    <name evidence="5" type="ORF">BDV25DRAFT_142700</name>
</gene>
<feature type="compositionally biased region" description="Acidic residues" evidence="4">
    <location>
        <begin position="249"/>
        <end position="258"/>
    </location>
</feature>
<dbReference type="InterPro" id="IPR011990">
    <property type="entry name" value="TPR-like_helical_dom_sf"/>
</dbReference>
<feature type="compositionally biased region" description="Basic and acidic residues" evidence="4">
    <location>
        <begin position="29"/>
        <end position="44"/>
    </location>
</feature>
<reference evidence="5 6" key="1">
    <citation type="submission" date="2019-04" db="EMBL/GenBank/DDBJ databases">
        <title>Friends and foes A comparative genomics study of 23 Aspergillus species from section Flavi.</title>
        <authorList>
            <consortium name="DOE Joint Genome Institute"/>
            <person name="Kjaerbolling I."/>
            <person name="Vesth T."/>
            <person name="Frisvad J.C."/>
            <person name="Nybo J.L."/>
            <person name="Theobald S."/>
            <person name="Kildgaard S."/>
            <person name="Isbrandt T."/>
            <person name="Kuo A."/>
            <person name="Sato A."/>
            <person name="Lyhne E.K."/>
            <person name="Kogle M.E."/>
            <person name="Wiebenga A."/>
            <person name="Kun R.S."/>
            <person name="Lubbers R.J."/>
            <person name="Makela M.R."/>
            <person name="Barry K."/>
            <person name="Chovatia M."/>
            <person name="Clum A."/>
            <person name="Daum C."/>
            <person name="Haridas S."/>
            <person name="He G."/>
            <person name="LaButti K."/>
            <person name="Lipzen A."/>
            <person name="Mondo S."/>
            <person name="Riley R."/>
            <person name="Salamov A."/>
            <person name="Simmons B.A."/>
            <person name="Magnuson J.K."/>
            <person name="Henrissat B."/>
            <person name="Mortensen U.H."/>
            <person name="Larsen T.O."/>
            <person name="Devries R.P."/>
            <person name="Grigoriev I.V."/>
            <person name="Machida M."/>
            <person name="Baker S.E."/>
            <person name="Andersen M.R."/>
        </authorList>
    </citation>
    <scope>NUCLEOTIDE SEQUENCE [LARGE SCALE GENOMIC DNA]</scope>
    <source>
        <strain evidence="5 6">IBT 18842</strain>
    </source>
</reference>
<evidence type="ECO:0000313" key="6">
    <source>
        <dbReference type="Proteomes" id="UP000325780"/>
    </source>
</evidence>
<comment type="similarity">
    <text evidence="2">Belongs to the NRDE2 family.</text>
</comment>
<dbReference type="GO" id="GO:0071013">
    <property type="term" value="C:catalytic step 2 spliceosome"/>
    <property type="evidence" value="ECO:0007669"/>
    <property type="project" value="TreeGrafter"/>
</dbReference>
<dbReference type="PANTHER" id="PTHR13471">
    <property type="entry name" value="TETRATRICOPEPTIDE-LIKE HELICAL"/>
    <property type="match status" value="1"/>
</dbReference>
<dbReference type="PANTHER" id="PTHR13471:SF0">
    <property type="entry name" value="NUCLEAR EXOSOME REGULATOR NRDE2"/>
    <property type="match status" value="1"/>
</dbReference>
<feature type="compositionally biased region" description="Basic and acidic residues" evidence="4">
    <location>
        <begin position="61"/>
        <end position="93"/>
    </location>
</feature>
<feature type="compositionally biased region" description="Basic residues" evidence="4">
    <location>
        <begin position="45"/>
        <end position="60"/>
    </location>
</feature>
<accession>A0A5N6TN06</accession>
<dbReference type="SUPFAM" id="SSF48452">
    <property type="entry name" value="TPR-like"/>
    <property type="match status" value="1"/>
</dbReference>
<evidence type="ECO:0000256" key="1">
    <source>
        <dbReference type="ARBA" id="ARBA00004123"/>
    </source>
</evidence>
<dbReference type="GO" id="GO:1902369">
    <property type="term" value="P:negative regulation of RNA catabolic process"/>
    <property type="evidence" value="ECO:0007669"/>
    <property type="project" value="TreeGrafter"/>
</dbReference>
<feature type="region of interest" description="Disordered" evidence="4">
    <location>
        <begin position="198"/>
        <end position="274"/>
    </location>
</feature>
<evidence type="ECO:0000256" key="4">
    <source>
        <dbReference type="SAM" id="MobiDB-lite"/>
    </source>
</evidence>
<evidence type="ECO:0000256" key="2">
    <source>
        <dbReference type="ARBA" id="ARBA00009265"/>
    </source>
</evidence>
<dbReference type="GO" id="GO:0031048">
    <property type="term" value="P:regulatory ncRNA-mediated heterochromatin formation"/>
    <property type="evidence" value="ECO:0007669"/>
    <property type="project" value="TreeGrafter"/>
</dbReference>
<dbReference type="Proteomes" id="UP000325780">
    <property type="component" value="Unassembled WGS sequence"/>
</dbReference>
<comment type="subcellular location">
    <subcellularLocation>
        <location evidence="1">Nucleus</location>
    </subcellularLocation>
</comment>
<sequence>MDSSSTQPEKKSIPRFASFKPQLAPPPKASERRSRDSSEREDRSRHHSKHRHSRHKHHRDRSSSRDRRRDRREQRHGRKQTDRPEREHTDHRSTPQIAVNKSEDDPSDLYVVDRKGDRYNIVYGTIHRYNVPRYHRVGRGSVLGLPPSYKIDRDTVEGDPLVVRTDAWRADGSRTRAKSIISALSTQGTKLLRIRQVPESDAADDASKDYIPLDASKRRKRADASDGEYSEDEKNAYRSIHGKAKPEDDIPSDLEATSDTDRSGDETVRADPDKEIRQRNVELSRVVDRNPADVNAWIELIDYQETLLKGSERESKSLTYAERKSLADIKVSLYEKALKKVGEHPSRDLLLLGYLQEGSKHWDTKKLSVQWQTVLKANSHFISLWVKYLDFRQTEFLDFTYGRCFATFIDCLKLNKSAPDSPGKAHVQIYLFLRLTLFIREAGFAEHAVGLWQAVLELTFFGPETLDVKDRDEALSAFTDFWESEVARIGEVGAKGWKSEQNSLLDPKSFMPQYKLIPKFLFPSWEACENERAVNARLPARSLDEEDDPYRVILPTDLQETVSLVWASNAEDVLIDSFLYFCHLPPIAFSGTSSITSRWMGDSFLRNDFMGSPDTTLDNWLPNHSTGTRSSTSAPAYVHNFIHSFDTLFANPESWFSSFEQWAKTALSQGSKTDPDWVLRVLRLLIAARPSNDNLIEYSLAMEFACDRSKATKYAKSLLKKRPSSLWLYNAYALMEHRSGNIEAANRVWETTLSMTQSSKAFSESDKIDAVLLWNTCVWEALELGNLDQASHILTSMSQNGHSLNPPQDTPQSTFSPTNLLKIHNQLSSNQETALATRRIPTFTTSTDTLALTAYLSHSRDLPKALQPYNHALHRLTNLPTTPQTKQFQQTTTEVLHQARARLIHYHARTSTLYKPSQIRTLLQESITLSPHNTIFLSLFSWNESRFRIEERVRDTIKSLTTQPTLPVTTHLFSIFTELNRPTIAGSTAHSVRAAFEKAIGDHDIHATHTTLSTARSNLTLWKLYILFELSQLDIRRAKEVFYRGMRACPWSKDLVMLAFSHLRADVVEERYPVASRRGDGMGFLELRNVYNVLVEKELRIHVEIEEELDEIVARMQQRTADLGVPITMPEDADSEDEQMQL</sequence>
<name>A0A5N6TN06_ASPAV</name>
<feature type="compositionally biased region" description="Basic and acidic residues" evidence="4">
    <location>
        <begin position="259"/>
        <end position="274"/>
    </location>
</feature>
<evidence type="ECO:0000313" key="5">
    <source>
        <dbReference type="EMBL" id="KAE8147489.1"/>
    </source>
</evidence>